<comment type="caution">
    <text evidence="5">The sequence shown here is derived from an EMBL/GenBank/DDBJ whole genome shotgun (WGS) entry which is preliminary data.</text>
</comment>
<comment type="similarity">
    <text evidence="1">Belongs to the homoserine dehydrogenase family.</text>
</comment>
<evidence type="ECO:0000256" key="1">
    <source>
        <dbReference type="ARBA" id="ARBA00006753"/>
    </source>
</evidence>
<dbReference type="SUPFAM" id="SSF55347">
    <property type="entry name" value="Glyceraldehyde-3-phosphate dehydrogenase-like, C-terminal domain"/>
    <property type="match status" value="1"/>
</dbReference>
<proteinExistence type="inferred from homology"/>
<evidence type="ECO:0000313" key="6">
    <source>
        <dbReference type="Proteomes" id="UP001530315"/>
    </source>
</evidence>
<accession>A0ABD3MKU6</accession>
<evidence type="ECO:0000313" key="5">
    <source>
        <dbReference type="EMBL" id="KAL3763451.1"/>
    </source>
</evidence>
<sequence length="470" mass="50971">MEELRIAFLGFGSANRALVRMLLEKSEPSPPPEDDPDRCARRVLRIPIAAGPSAGGDGAAAAARTVPWRIVCIVTRRHGRACVPLDDGATDAGGRCEVDAEAALRRVESGRILDGSVVVVDYRHRRRGGAIGVGVDAADREGAIVVADDARTTDADDDETLRLIDLLGRRRPNAIPGRPTIANIVVEAIPSDPRRDGEPASSFIARALMSGMHVCSANKGPLAHRRDDGEETYWKLQRLARECNATYQHESSVMDGVPVFSLWKYALPRARLLSIRGCLNGTTTMILSRMEGDREGGSGDGEQFHEALLAARRMGIVETDESLDIDGYDAAAKLRALLVVLSGPRGPTCDATTRTIVPTMDEIPRDSIRDVTREDIRRAYADGRRKYRLVASARLVDVPSSIRPRWEASVRLKLLPPSDPLYNLTGTDSSVQFCTDVLGPVTVVSSNPTLVDTAYGLFSDIVRVASESSN</sequence>
<protein>
    <recommendedName>
        <fullName evidence="2">homoserine dehydrogenase</fullName>
        <ecNumber evidence="2">1.1.1.3</ecNumber>
    </recommendedName>
</protein>
<dbReference type="PANTHER" id="PTHR43331:SF1">
    <property type="entry name" value="HOMOSERINE DEHYDROGENASE"/>
    <property type="match status" value="1"/>
</dbReference>
<dbReference type="Gene3D" id="3.30.360.10">
    <property type="entry name" value="Dihydrodipicolinate Reductase, domain 2"/>
    <property type="match status" value="1"/>
</dbReference>
<evidence type="ECO:0000259" key="4">
    <source>
        <dbReference type="Pfam" id="PF00742"/>
    </source>
</evidence>
<dbReference type="InterPro" id="IPR036291">
    <property type="entry name" value="NAD(P)-bd_dom_sf"/>
</dbReference>
<dbReference type="PANTHER" id="PTHR43331">
    <property type="entry name" value="HOMOSERINE DEHYDROGENASE"/>
    <property type="match status" value="1"/>
</dbReference>
<dbReference type="EMBL" id="JALLAZ020001801">
    <property type="protein sequence ID" value="KAL3763451.1"/>
    <property type="molecule type" value="Genomic_DNA"/>
</dbReference>
<reference evidence="5 6" key="1">
    <citation type="submission" date="2024-10" db="EMBL/GenBank/DDBJ databases">
        <title>Updated reference genomes for cyclostephanoid diatoms.</title>
        <authorList>
            <person name="Roberts W.R."/>
            <person name="Alverson A.J."/>
        </authorList>
    </citation>
    <scope>NUCLEOTIDE SEQUENCE [LARGE SCALE GENOMIC DNA]</scope>
    <source>
        <strain evidence="5 6">AJA276-08</strain>
    </source>
</reference>
<dbReference type="GO" id="GO:0004412">
    <property type="term" value="F:homoserine dehydrogenase activity"/>
    <property type="evidence" value="ECO:0007669"/>
    <property type="project" value="UniProtKB-EC"/>
</dbReference>
<name>A0ABD3MKU6_9STRA</name>
<gene>
    <name evidence="5" type="ORF">ACHAW5_002703</name>
</gene>
<dbReference type="SUPFAM" id="SSF51735">
    <property type="entry name" value="NAD(P)-binding Rossmann-fold domains"/>
    <property type="match status" value="1"/>
</dbReference>
<evidence type="ECO:0000256" key="2">
    <source>
        <dbReference type="ARBA" id="ARBA00013213"/>
    </source>
</evidence>
<dbReference type="AlphaFoldDB" id="A0ABD3MKU6"/>
<organism evidence="5 6">
    <name type="scientific">Stephanodiscus triporus</name>
    <dbReference type="NCBI Taxonomy" id="2934178"/>
    <lineage>
        <taxon>Eukaryota</taxon>
        <taxon>Sar</taxon>
        <taxon>Stramenopiles</taxon>
        <taxon>Ochrophyta</taxon>
        <taxon>Bacillariophyta</taxon>
        <taxon>Coscinodiscophyceae</taxon>
        <taxon>Thalassiosirophycidae</taxon>
        <taxon>Stephanodiscales</taxon>
        <taxon>Stephanodiscaceae</taxon>
        <taxon>Stephanodiscus</taxon>
    </lineage>
</organism>
<dbReference type="Gene3D" id="3.40.50.720">
    <property type="entry name" value="NAD(P)-binding Rossmann-like Domain"/>
    <property type="match status" value="1"/>
</dbReference>
<keyword evidence="6" id="KW-1185">Reference proteome</keyword>
<keyword evidence="3" id="KW-0560">Oxidoreductase</keyword>
<dbReference type="InterPro" id="IPR001342">
    <property type="entry name" value="HDH_cat"/>
</dbReference>
<dbReference type="Pfam" id="PF00742">
    <property type="entry name" value="Homoserine_dh"/>
    <property type="match status" value="1"/>
</dbReference>
<evidence type="ECO:0000256" key="3">
    <source>
        <dbReference type="ARBA" id="ARBA00023002"/>
    </source>
</evidence>
<dbReference type="Proteomes" id="UP001530315">
    <property type="component" value="Unassembled WGS sequence"/>
</dbReference>
<dbReference type="EC" id="1.1.1.3" evidence="2"/>
<feature type="domain" description="Homoserine dehydrogenase catalytic" evidence="4">
    <location>
        <begin position="258"/>
        <end position="462"/>
    </location>
</feature>